<dbReference type="OMA" id="TRNIDCW"/>
<dbReference type="STRING" id="1432141.A0A015LYS0"/>
<comment type="caution">
    <text evidence="2">The sequence shown here is derived from an EMBL/GenBank/DDBJ whole genome shotgun (WGS) entry which is preliminary data.</text>
</comment>
<dbReference type="OrthoDB" id="5584915at2759"/>
<dbReference type="HOGENOM" id="CLU_021114_1_2_1"/>
<dbReference type="Pfam" id="PF09820">
    <property type="entry name" value="AAA-ATPase_like"/>
    <property type="match status" value="1"/>
</dbReference>
<keyword evidence="3" id="KW-1185">Reference proteome</keyword>
<dbReference type="PANTHER" id="PTHR34825:SF1">
    <property type="entry name" value="AAA-ATPASE-LIKE DOMAIN-CONTAINING PROTEIN"/>
    <property type="match status" value="1"/>
</dbReference>
<dbReference type="EMBL" id="JEMT01026179">
    <property type="protein sequence ID" value="EXX59808.1"/>
    <property type="molecule type" value="Genomic_DNA"/>
</dbReference>
<gene>
    <name evidence="2" type="ORF">RirG_185700</name>
</gene>
<evidence type="ECO:0000313" key="2">
    <source>
        <dbReference type="EMBL" id="EXX59808.1"/>
    </source>
</evidence>
<organism evidence="2 3">
    <name type="scientific">Rhizophagus irregularis (strain DAOM 197198w)</name>
    <name type="common">Glomus intraradices</name>
    <dbReference type="NCBI Taxonomy" id="1432141"/>
    <lineage>
        <taxon>Eukaryota</taxon>
        <taxon>Fungi</taxon>
        <taxon>Fungi incertae sedis</taxon>
        <taxon>Mucoromycota</taxon>
        <taxon>Glomeromycotina</taxon>
        <taxon>Glomeromycetes</taxon>
        <taxon>Glomerales</taxon>
        <taxon>Glomeraceae</taxon>
        <taxon>Rhizophagus</taxon>
    </lineage>
</organism>
<sequence>MSFSKITRVFHRTVFPTHFVTRRVQCLQSPRSDLFHLPFSRTLRTRKPWMDLRQENVLLKNKLKAVQKGAELEQQPWEPSPKKQKIMTHGTATLFAGEKILVGLDSFKEIVDRGSTIIDKTLLISEFIECKGIVSLVVRPRRFGKTINLTMLREFFSIPIHPDNKDYRYELFKDTKIMERSDVYNKYFCKYPVIFLSLKGYESCSTWSSMRARLCQQLATLYNDHHYVYYQVSQKILNKSRFDRINSGKFKDGVTEDALLYLSKYLKDYHRNKCIVLIDEYDHPLEVAYQHQYYEEACGFFASLFGALLKGNDENLEKALLVGVSRVAKSGYLSGLNNLQVFPMHHEVFANYFGFTEDEIFILLQHNGKEDQLDGVRQWYNGYRAGNGLNLYNPWSIISFINEGTLKAHWIDTGGTKTIKDLLWNSTEDFKNNTSMLLKGCAINVRIMEDMDYNVLAQKSNIDNVLWTLLYYAGYLTKDKNDNLCIPNMEVSTEWQEWLTNCNSFELDSMLSLLLQCRLSEFKEQFSRFIMNSLSYYDVTDKMAETNYHVFIIGLFNQAYCRGYKLISNREAGTGRFDLKIEPTEKVNFKTGVFMEFKVLKNEKQNKKKLQDKANEALEQIKNKRYFSDLPKFTKQCVICGVAFQGKDVYIASEVLNSWQN</sequence>
<reference evidence="2 3" key="1">
    <citation type="submission" date="2014-02" db="EMBL/GenBank/DDBJ databases">
        <title>Single nucleus genome sequencing reveals high similarity among nuclei of an endomycorrhizal fungus.</title>
        <authorList>
            <person name="Lin K."/>
            <person name="Geurts R."/>
            <person name="Zhang Z."/>
            <person name="Limpens E."/>
            <person name="Saunders D.G."/>
            <person name="Mu D."/>
            <person name="Pang E."/>
            <person name="Cao H."/>
            <person name="Cha H."/>
            <person name="Lin T."/>
            <person name="Zhou Q."/>
            <person name="Shang Y."/>
            <person name="Li Y."/>
            <person name="Ivanov S."/>
            <person name="Sharma T."/>
            <person name="Velzen R.V."/>
            <person name="Ruijter N.D."/>
            <person name="Aanen D.K."/>
            <person name="Win J."/>
            <person name="Kamoun S."/>
            <person name="Bisseling T."/>
            <person name="Huang S."/>
        </authorList>
    </citation>
    <scope>NUCLEOTIDE SEQUENCE [LARGE SCALE GENOMIC DNA]</scope>
    <source>
        <strain evidence="3">DAOM197198w</strain>
    </source>
</reference>
<feature type="domain" description="AAA-ATPase-like" evidence="1">
    <location>
        <begin position="102"/>
        <end position="331"/>
    </location>
</feature>
<proteinExistence type="predicted"/>
<accession>A0A015LYS0</accession>
<dbReference type="AlphaFoldDB" id="A0A015LYS0"/>
<name>A0A015LYS0_RHIIW</name>
<dbReference type="Pfam" id="PF08011">
    <property type="entry name" value="PDDEXK_9"/>
    <property type="match status" value="1"/>
</dbReference>
<dbReference type="Proteomes" id="UP000022910">
    <property type="component" value="Unassembled WGS sequence"/>
</dbReference>
<dbReference type="PANTHER" id="PTHR34825">
    <property type="entry name" value="CONSERVED PROTEIN, WITH A WEAK D-GALACTARATE DEHYDRATASE/ALTRONATE HYDROLASE DOMAIN"/>
    <property type="match status" value="1"/>
</dbReference>
<evidence type="ECO:0000313" key="3">
    <source>
        <dbReference type="Proteomes" id="UP000022910"/>
    </source>
</evidence>
<protein>
    <recommendedName>
        <fullName evidence="1">AAA-ATPase-like domain-containing protein</fullName>
    </recommendedName>
</protein>
<dbReference type="InterPro" id="IPR018631">
    <property type="entry name" value="AAA-ATPase-like_dom"/>
</dbReference>
<evidence type="ECO:0000259" key="1">
    <source>
        <dbReference type="Pfam" id="PF09820"/>
    </source>
</evidence>
<dbReference type="InterPro" id="IPR012547">
    <property type="entry name" value="PDDEXK_9"/>
</dbReference>